<dbReference type="PANTHER" id="PTHR22642:SF2">
    <property type="entry name" value="PROTEIN LONG AFTER FAR-RED 3"/>
    <property type="match status" value="1"/>
</dbReference>
<dbReference type="EMBL" id="FQWQ01000001">
    <property type="protein sequence ID" value="SHG86387.1"/>
    <property type="molecule type" value="Genomic_DNA"/>
</dbReference>
<keyword evidence="1" id="KW-0732">Signal</keyword>
<dbReference type="InterPro" id="IPR011059">
    <property type="entry name" value="Metal-dep_hydrolase_composite"/>
</dbReference>
<reference evidence="3 4" key="1">
    <citation type="submission" date="2016-11" db="EMBL/GenBank/DDBJ databases">
        <authorList>
            <person name="Jaros S."/>
            <person name="Januszkiewicz K."/>
            <person name="Wedrychowicz H."/>
        </authorList>
    </citation>
    <scope>NUCLEOTIDE SEQUENCE [LARGE SCALE GENOMIC DNA]</scope>
    <source>
        <strain evidence="3 4">DSM 24574</strain>
    </source>
</reference>
<dbReference type="PANTHER" id="PTHR22642">
    <property type="entry name" value="IMIDAZOLONEPROPIONASE"/>
    <property type="match status" value="1"/>
</dbReference>
<dbReference type="Proteomes" id="UP000184212">
    <property type="component" value="Unassembled WGS sequence"/>
</dbReference>
<evidence type="ECO:0000313" key="3">
    <source>
        <dbReference type="EMBL" id="SHG86387.1"/>
    </source>
</evidence>
<name>A0A1M5NA58_9BACT</name>
<proteinExistence type="predicted"/>
<gene>
    <name evidence="3" type="ORF">SAMN04488109_2194</name>
</gene>
<accession>A0A1M5NA58</accession>
<dbReference type="STRING" id="947013.SAMN04488109_2194"/>
<evidence type="ECO:0000313" key="4">
    <source>
        <dbReference type="Proteomes" id="UP000184212"/>
    </source>
</evidence>
<dbReference type="CDD" id="cd01300">
    <property type="entry name" value="YtcJ_like"/>
    <property type="match status" value="1"/>
</dbReference>
<organism evidence="3 4">
    <name type="scientific">Chryseolinea serpens</name>
    <dbReference type="NCBI Taxonomy" id="947013"/>
    <lineage>
        <taxon>Bacteria</taxon>
        <taxon>Pseudomonadati</taxon>
        <taxon>Bacteroidota</taxon>
        <taxon>Cytophagia</taxon>
        <taxon>Cytophagales</taxon>
        <taxon>Fulvivirgaceae</taxon>
        <taxon>Chryseolinea</taxon>
    </lineage>
</organism>
<dbReference type="OrthoDB" id="9767366at2"/>
<dbReference type="Gene3D" id="2.30.40.10">
    <property type="entry name" value="Urease, subunit C, domain 1"/>
    <property type="match status" value="1"/>
</dbReference>
<dbReference type="RefSeq" id="WP_143164860.1">
    <property type="nucleotide sequence ID" value="NZ_FQWQ01000001.1"/>
</dbReference>
<dbReference type="InterPro" id="IPR013108">
    <property type="entry name" value="Amidohydro_3"/>
</dbReference>
<evidence type="ECO:0000256" key="1">
    <source>
        <dbReference type="SAM" id="SignalP"/>
    </source>
</evidence>
<feature type="signal peptide" evidence="1">
    <location>
        <begin position="1"/>
        <end position="22"/>
    </location>
</feature>
<feature type="chain" id="PRO_5009912550" description="Amidohydrolase 3 domain-containing protein" evidence="1">
    <location>
        <begin position="23"/>
        <end position="546"/>
    </location>
</feature>
<protein>
    <recommendedName>
        <fullName evidence="2">Amidohydrolase 3 domain-containing protein</fullName>
    </recommendedName>
</protein>
<keyword evidence="4" id="KW-1185">Reference proteome</keyword>
<dbReference type="Gene3D" id="3.10.310.70">
    <property type="match status" value="1"/>
</dbReference>
<dbReference type="GO" id="GO:0016810">
    <property type="term" value="F:hydrolase activity, acting on carbon-nitrogen (but not peptide) bonds"/>
    <property type="evidence" value="ECO:0007669"/>
    <property type="project" value="InterPro"/>
</dbReference>
<dbReference type="Gene3D" id="3.20.20.140">
    <property type="entry name" value="Metal-dependent hydrolases"/>
    <property type="match status" value="1"/>
</dbReference>
<dbReference type="SUPFAM" id="SSF51556">
    <property type="entry name" value="Metallo-dependent hydrolases"/>
    <property type="match status" value="1"/>
</dbReference>
<feature type="domain" description="Amidohydrolase 3" evidence="2">
    <location>
        <begin position="75"/>
        <end position="544"/>
    </location>
</feature>
<dbReference type="Pfam" id="PF07969">
    <property type="entry name" value="Amidohydro_3"/>
    <property type="match status" value="1"/>
</dbReference>
<dbReference type="InterPro" id="IPR032466">
    <property type="entry name" value="Metal_Hydrolase"/>
</dbReference>
<dbReference type="PROSITE" id="PS51257">
    <property type="entry name" value="PROKAR_LIPOPROTEIN"/>
    <property type="match status" value="1"/>
</dbReference>
<dbReference type="InterPro" id="IPR033932">
    <property type="entry name" value="YtcJ-like"/>
</dbReference>
<evidence type="ECO:0000259" key="2">
    <source>
        <dbReference type="Pfam" id="PF07969"/>
    </source>
</evidence>
<sequence length="546" mass="60127">MKRIFGTAMAACLLVACSQHPAADKIILGRIWTGNPSQPWAEGVAVSGDTVAAVGDAGEIKKWQGEKTEVITLNQGELLTPGFIDCHTHFIEGGFALSSVQLRDAKTPDEFISRIKAYALTLPKGVWITEGDWDHENWGGELPTRAWIDSVTAGHPLWINRLDGHMCLANTAALKAAGITDQVKDVAGGSIVRDKAGKLTGIFKDNAMGMISKAVPPPTPDQEDKALEAAMAYVAARGVTSTHNMMGYQDVFERAHDRHALTTRIYSGMMLRDWKALADKIQQKGRGDVWLRRGVLKEFVDGSLGSHTAAFFKPFDDTPKDSGFFVIREQELHRLIKSADSAGLQVTVHAIGDKAIHTLLNTFEQVAAENGNRDRRFRIEHAQHIAPDDIKRFAAQMIIPSMQPYHAIDDGRWAERVIGHERSKTTYAFRSLLDAHAKLAFGSDWFVAPPTPLEGIYAAVTRRTLDGKNDNGWIPEQKITVEEALQAYTANAAYASFEENIKGMLAPGMLADMVRLEKDITVIPPPEIRDVKVLTTWVGGKVVYQK</sequence>
<dbReference type="SUPFAM" id="SSF51338">
    <property type="entry name" value="Composite domain of metallo-dependent hydrolases"/>
    <property type="match status" value="1"/>
</dbReference>
<dbReference type="AlphaFoldDB" id="A0A1M5NA58"/>